<feature type="domain" description="4Fe-4S ferredoxin-type" evidence="8">
    <location>
        <begin position="179"/>
        <end position="208"/>
    </location>
</feature>
<dbReference type="PROSITE" id="PS51379">
    <property type="entry name" value="4FE4S_FER_2"/>
    <property type="match status" value="2"/>
</dbReference>
<dbReference type="EC" id="1.6.5.11" evidence="9"/>
<keyword evidence="2" id="KW-0004">4Fe-4S</keyword>
<gene>
    <name evidence="9" type="primary">ndhI_99</name>
    <name evidence="9" type="ORF">SDC9_143459</name>
</gene>
<feature type="transmembrane region" description="Helical" evidence="7">
    <location>
        <begin position="77"/>
        <end position="98"/>
    </location>
</feature>
<keyword evidence="1" id="KW-0813">Transport</keyword>
<keyword evidence="4" id="KW-0249">Electron transport</keyword>
<keyword evidence="5" id="KW-0408">Iron</keyword>
<dbReference type="SUPFAM" id="SSF54862">
    <property type="entry name" value="4Fe-4S ferredoxins"/>
    <property type="match status" value="1"/>
</dbReference>
<evidence type="ECO:0000256" key="3">
    <source>
        <dbReference type="ARBA" id="ARBA00022723"/>
    </source>
</evidence>
<keyword evidence="3" id="KW-0479">Metal-binding</keyword>
<dbReference type="Pfam" id="PF12838">
    <property type="entry name" value="Fer4_7"/>
    <property type="match status" value="1"/>
</dbReference>
<feature type="transmembrane region" description="Helical" evidence="7">
    <location>
        <begin position="104"/>
        <end position="121"/>
    </location>
</feature>
<sequence>MKYITNIIRILFLTLFVFLLANGKVVLWLALFAASLIAALIFGRVYCGYVCPMNTLMIPATWLSKKWKLQTDKKPHWLKNGYFTWITLVISVAIMLLSKRLLHIDLPILPFWLVVSVLVTLRYKPEVFHNLICPFGALQRTFGRFARLSEKVDKDACIGCKLCEKACPSNAIVVSSEDKEAMIKTALCHQCTNCRQVCPKDAIHYKKNEK</sequence>
<evidence type="ECO:0000259" key="8">
    <source>
        <dbReference type="PROSITE" id="PS51379"/>
    </source>
</evidence>
<keyword evidence="7" id="KW-0812">Transmembrane</keyword>
<keyword evidence="7" id="KW-1133">Transmembrane helix</keyword>
<keyword evidence="7" id="KW-0472">Membrane</keyword>
<evidence type="ECO:0000256" key="4">
    <source>
        <dbReference type="ARBA" id="ARBA00022982"/>
    </source>
</evidence>
<dbReference type="InterPro" id="IPR017900">
    <property type="entry name" value="4Fe4S_Fe_S_CS"/>
</dbReference>
<dbReference type="EMBL" id="VSSQ01042687">
    <property type="protein sequence ID" value="MPM96301.1"/>
    <property type="molecule type" value="Genomic_DNA"/>
</dbReference>
<protein>
    <submittedName>
        <fullName evidence="9">NAD(P)H-quinone oxidoreductase subunit I, chloroplastic</fullName>
        <ecNumber evidence="9">1.6.5.11</ecNumber>
    </submittedName>
</protein>
<evidence type="ECO:0000256" key="7">
    <source>
        <dbReference type="SAM" id="Phobius"/>
    </source>
</evidence>
<proteinExistence type="predicted"/>
<dbReference type="PANTHER" id="PTHR30176:SF3">
    <property type="entry name" value="FERREDOXIN-TYPE PROTEIN NAPH"/>
    <property type="match status" value="1"/>
</dbReference>
<keyword evidence="6" id="KW-0411">Iron-sulfur</keyword>
<dbReference type="Gene3D" id="3.30.70.20">
    <property type="match status" value="2"/>
</dbReference>
<dbReference type="GO" id="GO:0005886">
    <property type="term" value="C:plasma membrane"/>
    <property type="evidence" value="ECO:0007669"/>
    <property type="project" value="TreeGrafter"/>
</dbReference>
<dbReference type="AlphaFoldDB" id="A0A645E407"/>
<evidence type="ECO:0000256" key="1">
    <source>
        <dbReference type="ARBA" id="ARBA00022448"/>
    </source>
</evidence>
<keyword evidence="9" id="KW-0560">Oxidoreductase</keyword>
<reference evidence="9" key="1">
    <citation type="submission" date="2019-08" db="EMBL/GenBank/DDBJ databases">
        <authorList>
            <person name="Kucharzyk K."/>
            <person name="Murdoch R.W."/>
            <person name="Higgins S."/>
            <person name="Loffler F."/>
        </authorList>
    </citation>
    <scope>NUCLEOTIDE SEQUENCE</scope>
</reference>
<dbReference type="GO" id="GO:0046872">
    <property type="term" value="F:metal ion binding"/>
    <property type="evidence" value="ECO:0007669"/>
    <property type="project" value="UniProtKB-KW"/>
</dbReference>
<dbReference type="InterPro" id="IPR017896">
    <property type="entry name" value="4Fe4S_Fe-S-bd"/>
</dbReference>
<dbReference type="PANTHER" id="PTHR30176">
    <property type="entry name" value="FERREDOXIN-TYPE PROTEIN NAPH"/>
    <property type="match status" value="1"/>
</dbReference>
<feature type="transmembrane region" description="Helical" evidence="7">
    <location>
        <begin position="33"/>
        <end position="56"/>
    </location>
</feature>
<dbReference type="InterPro" id="IPR051684">
    <property type="entry name" value="Electron_Trans/Redox"/>
</dbReference>
<dbReference type="PROSITE" id="PS00198">
    <property type="entry name" value="4FE4S_FER_1"/>
    <property type="match status" value="2"/>
</dbReference>
<dbReference type="Pfam" id="PF12801">
    <property type="entry name" value="Fer4_5"/>
    <property type="match status" value="2"/>
</dbReference>
<accession>A0A645E407</accession>
<organism evidence="9">
    <name type="scientific">bioreactor metagenome</name>
    <dbReference type="NCBI Taxonomy" id="1076179"/>
    <lineage>
        <taxon>unclassified sequences</taxon>
        <taxon>metagenomes</taxon>
        <taxon>ecological metagenomes</taxon>
    </lineage>
</organism>
<evidence type="ECO:0000256" key="5">
    <source>
        <dbReference type="ARBA" id="ARBA00023004"/>
    </source>
</evidence>
<evidence type="ECO:0000313" key="9">
    <source>
        <dbReference type="EMBL" id="MPM96301.1"/>
    </source>
</evidence>
<name>A0A645E407_9ZZZZ</name>
<feature type="domain" description="4Fe-4S ferredoxin-type" evidence="8">
    <location>
        <begin position="148"/>
        <end position="177"/>
    </location>
</feature>
<evidence type="ECO:0000256" key="6">
    <source>
        <dbReference type="ARBA" id="ARBA00023014"/>
    </source>
</evidence>
<dbReference type="GO" id="GO:0016491">
    <property type="term" value="F:oxidoreductase activity"/>
    <property type="evidence" value="ECO:0007669"/>
    <property type="project" value="UniProtKB-KW"/>
</dbReference>
<comment type="caution">
    <text evidence="9">The sequence shown here is derived from an EMBL/GenBank/DDBJ whole genome shotgun (WGS) entry which is preliminary data.</text>
</comment>
<evidence type="ECO:0000256" key="2">
    <source>
        <dbReference type="ARBA" id="ARBA00022485"/>
    </source>
</evidence>
<dbReference type="GO" id="GO:0051539">
    <property type="term" value="F:4 iron, 4 sulfur cluster binding"/>
    <property type="evidence" value="ECO:0007669"/>
    <property type="project" value="UniProtKB-KW"/>
</dbReference>